<feature type="compositionally biased region" description="Basic and acidic residues" evidence="1">
    <location>
        <begin position="121"/>
        <end position="152"/>
    </location>
</feature>
<reference evidence="2" key="1">
    <citation type="submission" date="2019-03" db="EMBL/GenBank/DDBJ databases">
        <title>WGS assembly of Setaria viridis.</title>
        <authorList>
            <person name="Huang P."/>
            <person name="Jenkins J."/>
            <person name="Grimwood J."/>
            <person name="Barry K."/>
            <person name="Healey A."/>
            <person name="Mamidi S."/>
            <person name="Sreedasyam A."/>
            <person name="Shu S."/>
            <person name="Feldman M."/>
            <person name="Wu J."/>
            <person name="Yu Y."/>
            <person name="Chen C."/>
            <person name="Johnson J."/>
            <person name="Rokhsar D."/>
            <person name="Baxter I."/>
            <person name="Schmutz J."/>
            <person name="Brutnell T."/>
            <person name="Kellogg E."/>
        </authorList>
    </citation>
    <scope>NUCLEOTIDE SEQUENCE [LARGE SCALE GENOMIC DNA]</scope>
</reference>
<dbReference type="InterPro" id="IPR053253">
    <property type="entry name" value="Sex_diff_modulator"/>
</dbReference>
<dbReference type="Proteomes" id="UP000298652">
    <property type="component" value="Chromosome 7"/>
</dbReference>
<gene>
    <name evidence="2" type="ORF">SEVIR_7G202800v2</name>
</gene>
<dbReference type="PANTHER" id="PTHR33087:SF53">
    <property type="entry name" value="CCHC-TYPE DOMAIN-CONTAINING PROTEIN"/>
    <property type="match status" value="1"/>
</dbReference>
<keyword evidence="3" id="KW-1185">Reference proteome</keyword>
<feature type="region of interest" description="Disordered" evidence="1">
    <location>
        <begin position="121"/>
        <end position="168"/>
    </location>
</feature>
<organism evidence="2 3">
    <name type="scientific">Setaria viridis</name>
    <name type="common">Green bristlegrass</name>
    <name type="synonym">Setaria italica subsp. viridis</name>
    <dbReference type="NCBI Taxonomy" id="4556"/>
    <lineage>
        <taxon>Eukaryota</taxon>
        <taxon>Viridiplantae</taxon>
        <taxon>Streptophyta</taxon>
        <taxon>Embryophyta</taxon>
        <taxon>Tracheophyta</taxon>
        <taxon>Spermatophyta</taxon>
        <taxon>Magnoliopsida</taxon>
        <taxon>Liliopsida</taxon>
        <taxon>Poales</taxon>
        <taxon>Poaceae</taxon>
        <taxon>PACMAD clade</taxon>
        <taxon>Panicoideae</taxon>
        <taxon>Panicodae</taxon>
        <taxon>Paniceae</taxon>
        <taxon>Cenchrinae</taxon>
        <taxon>Setaria</taxon>
    </lineage>
</organism>
<dbReference type="AlphaFoldDB" id="A0A4U6TW80"/>
<protein>
    <submittedName>
        <fullName evidence="2">Uncharacterized protein</fullName>
    </submittedName>
</protein>
<proteinExistence type="predicted"/>
<evidence type="ECO:0000313" key="3">
    <source>
        <dbReference type="Proteomes" id="UP000298652"/>
    </source>
</evidence>
<dbReference type="EMBL" id="CM016558">
    <property type="protein sequence ID" value="TKW05844.1"/>
    <property type="molecule type" value="Genomic_DNA"/>
</dbReference>
<feature type="compositionally biased region" description="Polar residues" evidence="1">
    <location>
        <begin position="158"/>
        <end position="168"/>
    </location>
</feature>
<dbReference type="Gramene" id="TKW05844">
    <property type="protein sequence ID" value="TKW05844"/>
    <property type="gene ID" value="SEVIR_7G202800v2"/>
</dbReference>
<evidence type="ECO:0000256" key="1">
    <source>
        <dbReference type="SAM" id="MobiDB-lite"/>
    </source>
</evidence>
<evidence type="ECO:0000313" key="2">
    <source>
        <dbReference type="EMBL" id="TKW05844.1"/>
    </source>
</evidence>
<accession>A0A4U6TW80</accession>
<dbReference type="PANTHER" id="PTHR33087">
    <property type="entry name" value="OS07G0539200 PROTEIN"/>
    <property type="match status" value="1"/>
</dbReference>
<sequence>MSRLPKEVLDKIIPNCAIHFIKGHSRRQDCTRTYDLWAWCANPRKIPKKVLLTISDPDREQDIGDLRHNRPRGYKSGYDYKLHIHLDIVEDLSFNDRLDREANREPRREFLWNYGAPNSLGERRRGQGHDDRHGREYRPRKDDHGDHDENFHRGVRCQRSQSSWGRMT</sequence>
<name>A0A4U6TW80_SETVI</name>